<dbReference type="Proteomes" id="UP000244889">
    <property type="component" value="Unassembled WGS sequence"/>
</dbReference>
<name>A0A2R8F350_ORITS</name>
<protein>
    <submittedName>
        <fullName evidence="1">Uncharacterized protein</fullName>
    </submittedName>
</protein>
<evidence type="ECO:0000313" key="2">
    <source>
        <dbReference type="Proteomes" id="UP000244889"/>
    </source>
</evidence>
<dbReference type="RefSeq" id="WP_181375021.1">
    <property type="nucleotide sequence ID" value="NZ_OOHR01000016.1"/>
</dbReference>
<reference evidence="2" key="1">
    <citation type="submission" date="2018-03" db="EMBL/GenBank/DDBJ databases">
        <authorList>
            <person name="Batty M. E."/>
            <person name="Batty M E."/>
        </authorList>
    </citation>
    <scope>NUCLEOTIDE SEQUENCE [LARGE SCALE GENOMIC DNA]</scope>
</reference>
<dbReference type="AlphaFoldDB" id="A0A2R8F350"/>
<sequence>MVRDLSNFASNNCKITNNNSSNNDTIFYRFIGNFIPAEWKDLSYNNCLLFYSSNFQNDFCDIDLVIY</sequence>
<accession>A0A2R8F350</accession>
<gene>
    <name evidence="1" type="ORF">FPW1038_02079</name>
</gene>
<dbReference type="EMBL" id="OOHR01000016">
    <property type="protein sequence ID" value="SPM45860.1"/>
    <property type="molecule type" value="Genomic_DNA"/>
</dbReference>
<organism evidence="1 2">
    <name type="scientific">Orientia tsutsugamushi</name>
    <name type="common">Rickettsia tsutsugamushi</name>
    <dbReference type="NCBI Taxonomy" id="784"/>
    <lineage>
        <taxon>Bacteria</taxon>
        <taxon>Pseudomonadati</taxon>
        <taxon>Pseudomonadota</taxon>
        <taxon>Alphaproteobacteria</taxon>
        <taxon>Rickettsiales</taxon>
        <taxon>Rickettsiaceae</taxon>
        <taxon>Rickettsieae</taxon>
        <taxon>Orientia</taxon>
    </lineage>
</organism>
<evidence type="ECO:0000313" key="1">
    <source>
        <dbReference type="EMBL" id="SPM45860.1"/>
    </source>
</evidence>
<proteinExistence type="predicted"/>